<evidence type="ECO:0000256" key="5">
    <source>
        <dbReference type="ARBA" id="ARBA00022737"/>
    </source>
</evidence>
<dbReference type="InterPro" id="IPR019775">
    <property type="entry name" value="WD40_repeat_CS"/>
</dbReference>
<gene>
    <name evidence="6" type="ORF">P5673_002299</name>
</gene>
<dbReference type="PROSITE" id="PS00678">
    <property type="entry name" value="WD_REPEATS_1"/>
    <property type="match status" value="1"/>
</dbReference>
<evidence type="ECO:0000313" key="6">
    <source>
        <dbReference type="EMBL" id="KAK2572097.1"/>
    </source>
</evidence>
<comment type="caution">
    <text evidence="6">The sequence shown here is derived from an EMBL/GenBank/DDBJ whole genome shotgun (WGS) entry which is preliminary data.</text>
</comment>
<dbReference type="SUPFAM" id="SSF50978">
    <property type="entry name" value="WD40 repeat-like"/>
    <property type="match status" value="1"/>
</dbReference>
<evidence type="ECO:0000256" key="2">
    <source>
        <dbReference type="ARBA" id="ARBA00022490"/>
    </source>
</evidence>
<dbReference type="InterPro" id="IPR051973">
    <property type="entry name" value="tRNA_Anticodon_Mtase-Reg"/>
</dbReference>
<dbReference type="Gene3D" id="2.130.10.10">
    <property type="entry name" value="YVTN repeat-like/Quinoprotein amine dehydrogenase"/>
    <property type="match status" value="1"/>
</dbReference>
<evidence type="ECO:0000313" key="7">
    <source>
        <dbReference type="Proteomes" id="UP001249851"/>
    </source>
</evidence>
<dbReference type="AlphaFoldDB" id="A0AAD9R314"/>
<sequence>MFFVRIFAFDEEQKKFSLLSQSQYLKRCVLTINHLIFLERQRPMVILFAGNTAGKIHCWDITALLFNSVEERCNLLSSLSNITPGAGTSNHADENSTIVDNDKGNAFQRDAVVNHGCKESDIKISVGEKTDKEDDAYILMNEPSKTLNKATVKVFPDDETSNAFFEEQSGHSCIPLVRGFLDPPKHVFQAHQSGINAISITKTQGVKTLKNGLIVSSSVDQRIVVWELVSEKQDSPTFSFQQCAVEMVDVADVQDLEVWGERDGKIEAAVCGVGLQTLHLV</sequence>
<proteinExistence type="predicted"/>
<organism evidence="6 7">
    <name type="scientific">Acropora cervicornis</name>
    <name type="common">Staghorn coral</name>
    <dbReference type="NCBI Taxonomy" id="6130"/>
    <lineage>
        <taxon>Eukaryota</taxon>
        <taxon>Metazoa</taxon>
        <taxon>Cnidaria</taxon>
        <taxon>Anthozoa</taxon>
        <taxon>Hexacorallia</taxon>
        <taxon>Scleractinia</taxon>
        <taxon>Astrocoeniina</taxon>
        <taxon>Acroporidae</taxon>
        <taxon>Acropora</taxon>
    </lineage>
</organism>
<dbReference type="InterPro" id="IPR015943">
    <property type="entry name" value="WD40/YVTN_repeat-like_dom_sf"/>
</dbReference>
<dbReference type="PANTHER" id="PTHR14344">
    <property type="entry name" value="WD REPEAT PROTEIN"/>
    <property type="match status" value="1"/>
</dbReference>
<dbReference type="GO" id="GO:0030488">
    <property type="term" value="P:tRNA methylation"/>
    <property type="evidence" value="ECO:0007669"/>
    <property type="project" value="TreeGrafter"/>
</dbReference>
<keyword evidence="5" id="KW-0677">Repeat</keyword>
<keyword evidence="7" id="KW-1185">Reference proteome</keyword>
<dbReference type="EMBL" id="JARQWQ010000004">
    <property type="protein sequence ID" value="KAK2572097.1"/>
    <property type="molecule type" value="Genomic_DNA"/>
</dbReference>
<evidence type="ECO:0000256" key="4">
    <source>
        <dbReference type="ARBA" id="ARBA00022694"/>
    </source>
</evidence>
<keyword evidence="3" id="KW-0853">WD repeat</keyword>
<keyword evidence="2" id="KW-0963">Cytoplasm</keyword>
<protein>
    <submittedName>
        <fullName evidence="6">Uncharacterized protein</fullName>
    </submittedName>
</protein>
<dbReference type="InterPro" id="IPR036322">
    <property type="entry name" value="WD40_repeat_dom_sf"/>
</dbReference>
<evidence type="ECO:0000256" key="3">
    <source>
        <dbReference type="ARBA" id="ARBA00022574"/>
    </source>
</evidence>
<name>A0AAD9R314_ACRCE</name>
<comment type="subcellular location">
    <subcellularLocation>
        <location evidence="1">Cytoplasm</location>
    </subcellularLocation>
</comment>
<dbReference type="PANTHER" id="PTHR14344:SF3">
    <property type="entry name" value="WD REPEAT-CONTAINING PROTEIN 6"/>
    <property type="match status" value="1"/>
</dbReference>
<evidence type="ECO:0000256" key="1">
    <source>
        <dbReference type="ARBA" id="ARBA00004496"/>
    </source>
</evidence>
<reference evidence="6" key="2">
    <citation type="journal article" date="2023" name="Science">
        <title>Genomic signatures of disease resistance in endangered staghorn corals.</title>
        <authorList>
            <person name="Vollmer S.V."/>
            <person name="Selwyn J.D."/>
            <person name="Despard B.A."/>
            <person name="Roesel C.L."/>
        </authorList>
    </citation>
    <scope>NUCLEOTIDE SEQUENCE</scope>
    <source>
        <strain evidence="6">K2</strain>
    </source>
</reference>
<dbReference type="GO" id="GO:0005737">
    <property type="term" value="C:cytoplasm"/>
    <property type="evidence" value="ECO:0007669"/>
    <property type="project" value="UniProtKB-SubCell"/>
</dbReference>
<dbReference type="Proteomes" id="UP001249851">
    <property type="component" value="Unassembled WGS sequence"/>
</dbReference>
<reference evidence="6" key="1">
    <citation type="journal article" date="2023" name="G3 (Bethesda)">
        <title>Whole genome assembly and annotation of the endangered Caribbean coral Acropora cervicornis.</title>
        <authorList>
            <person name="Selwyn J.D."/>
            <person name="Vollmer S.V."/>
        </authorList>
    </citation>
    <scope>NUCLEOTIDE SEQUENCE</scope>
    <source>
        <strain evidence="6">K2</strain>
    </source>
</reference>
<accession>A0AAD9R314</accession>
<keyword evidence="4" id="KW-0819">tRNA processing</keyword>